<evidence type="ECO:0000256" key="2">
    <source>
        <dbReference type="ARBA" id="ARBA00022692"/>
    </source>
</evidence>
<dbReference type="AlphaFoldDB" id="A0AAN5CCB6"/>
<feature type="transmembrane region" description="Helical" evidence="5">
    <location>
        <begin position="207"/>
        <end position="230"/>
    </location>
</feature>
<protein>
    <recommendedName>
        <fullName evidence="6">Neurotransmitter-gated ion-channel ligand-binding domain-containing protein</fullName>
    </recommendedName>
</protein>
<gene>
    <name evidence="7" type="ORF">PMAYCL1PPCAC_07354</name>
</gene>
<dbReference type="InterPro" id="IPR006201">
    <property type="entry name" value="Neur_channel"/>
</dbReference>
<dbReference type="CDD" id="cd18989">
    <property type="entry name" value="LGIC_ECD_cation"/>
    <property type="match status" value="1"/>
</dbReference>
<comment type="caution">
    <text evidence="7">The sequence shown here is derived from an EMBL/GenBank/DDBJ whole genome shotgun (WGS) entry which is preliminary data.</text>
</comment>
<evidence type="ECO:0000313" key="7">
    <source>
        <dbReference type="EMBL" id="GMR37159.1"/>
    </source>
</evidence>
<dbReference type="PROSITE" id="PS00236">
    <property type="entry name" value="NEUROTR_ION_CHANNEL"/>
    <property type="match status" value="1"/>
</dbReference>
<keyword evidence="5" id="KW-0813">Transport</keyword>
<feature type="non-terminal residue" evidence="7">
    <location>
        <position position="1"/>
    </location>
</feature>
<feature type="domain" description="Neurotransmitter-gated ion-channel ligand-binding" evidence="6">
    <location>
        <begin position="1"/>
        <end position="144"/>
    </location>
</feature>
<feature type="non-terminal residue" evidence="7">
    <location>
        <position position="315"/>
    </location>
</feature>
<keyword evidence="3 5" id="KW-1133">Transmembrane helix</keyword>
<accession>A0AAN5CCB6</accession>
<dbReference type="GO" id="GO:0005230">
    <property type="term" value="F:extracellular ligand-gated monoatomic ion channel activity"/>
    <property type="evidence" value="ECO:0007669"/>
    <property type="project" value="InterPro"/>
</dbReference>
<organism evidence="7 8">
    <name type="scientific">Pristionchus mayeri</name>
    <dbReference type="NCBI Taxonomy" id="1317129"/>
    <lineage>
        <taxon>Eukaryota</taxon>
        <taxon>Metazoa</taxon>
        <taxon>Ecdysozoa</taxon>
        <taxon>Nematoda</taxon>
        <taxon>Chromadorea</taxon>
        <taxon>Rhabditida</taxon>
        <taxon>Rhabditina</taxon>
        <taxon>Diplogasteromorpha</taxon>
        <taxon>Diplogasteroidea</taxon>
        <taxon>Neodiplogasteridae</taxon>
        <taxon>Pristionchus</taxon>
    </lineage>
</organism>
<dbReference type="InterPro" id="IPR036719">
    <property type="entry name" value="Neuro-gated_channel_TM_sf"/>
</dbReference>
<evidence type="ECO:0000256" key="4">
    <source>
        <dbReference type="ARBA" id="ARBA00023136"/>
    </source>
</evidence>
<keyword evidence="8" id="KW-1185">Reference proteome</keyword>
<dbReference type="SUPFAM" id="SSF90112">
    <property type="entry name" value="Neurotransmitter-gated ion-channel transmembrane pore"/>
    <property type="match status" value="1"/>
</dbReference>
<feature type="transmembrane region" description="Helical" evidence="5">
    <location>
        <begin position="147"/>
        <end position="170"/>
    </location>
</feature>
<keyword evidence="5" id="KW-0406">Ion transport</keyword>
<sequence length="315" mass="36376">TDSRLEWNISWAEGVEALTIPIEDIWLPPFYIYNAIKIEQLTYEKTYYAQISYNGNVMWCRNKAATVNCELRLDFFPFDSQQCALRMTTASHNIGELTIHGGEVNRWEGMEEFEIESVTTGFTTYMDMDSEMRPEVRYTMSIRRVPLHYLVFVVVPTTLTSLVAVAGVFLSDSNTPIISFGFTTLLAQSYMLNILSTVLPKSGNISLIVYFLIGNMILSMISVFAAMILIKMSLIFNRFSSVPNPILSRFQCKGEKNEELFRANTMYSLEKMKEDLGPEFWRKTAVLMNIHLERVRSMEDNRLMEEGLNDLRDEW</sequence>
<dbReference type="InterPro" id="IPR006202">
    <property type="entry name" value="Neur_chan_lig-bd"/>
</dbReference>
<keyword evidence="5" id="KW-0407">Ion channel</keyword>
<evidence type="ECO:0000259" key="6">
    <source>
        <dbReference type="Pfam" id="PF02931"/>
    </source>
</evidence>
<comment type="subcellular location">
    <subcellularLocation>
        <location evidence="1">Membrane</location>
        <topology evidence="1">Multi-pass membrane protein</topology>
    </subcellularLocation>
</comment>
<comment type="caution">
    <text evidence="5">Lacks conserved residue(s) required for the propagation of feature annotation.</text>
</comment>
<evidence type="ECO:0000256" key="5">
    <source>
        <dbReference type="RuleBase" id="RU000687"/>
    </source>
</evidence>
<comment type="similarity">
    <text evidence="5">Belongs to the ligand-gated ion channel (TC 1.A.9) family.</text>
</comment>
<keyword evidence="4 5" id="KW-0472">Membrane</keyword>
<dbReference type="EMBL" id="BTRK01000002">
    <property type="protein sequence ID" value="GMR37159.1"/>
    <property type="molecule type" value="Genomic_DNA"/>
</dbReference>
<dbReference type="GO" id="GO:0016020">
    <property type="term" value="C:membrane"/>
    <property type="evidence" value="ECO:0007669"/>
    <property type="project" value="UniProtKB-SubCell"/>
</dbReference>
<dbReference type="SUPFAM" id="SSF63712">
    <property type="entry name" value="Nicotinic receptor ligand binding domain-like"/>
    <property type="match status" value="1"/>
</dbReference>
<dbReference type="PRINTS" id="PR00252">
    <property type="entry name" value="NRIONCHANNEL"/>
</dbReference>
<dbReference type="InterPro" id="IPR018000">
    <property type="entry name" value="Neurotransmitter_ion_chnl_CS"/>
</dbReference>
<dbReference type="GO" id="GO:0004888">
    <property type="term" value="F:transmembrane signaling receptor activity"/>
    <property type="evidence" value="ECO:0007669"/>
    <property type="project" value="InterPro"/>
</dbReference>
<evidence type="ECO:0000256" key="1">
    <source>
        <dbReference type="ARBA" id="ARBA00004141"/>
    </source>
</evidence>
<dbReference type="PANTHER" id="PTHR18945">
    <property type="entry name" value="NEUROTRANSMITTER GATED ION CHANNEL"/>
    <property type="match status" value="1"/>
</dbReference>
<dbReference type="Gene3D" id="2.70.170.10">
    <property type="entry name" value="Neurotransmitter-gated ion-channel ligand-binding domain"/>
    <property type="match status" value="1"/>
</dbReference>
<dbReference type="Gene3D" id="1.20.58.390">
    <property type="entry name" value="Neurotransmitter-gated ion-channel transmembrane domain"/>
    <property type="match status" value="1"/>
</dbReference>
<evidence type="ECO:0000313" key="8">
    <source>
        <dbReference type="Proteomes" id="UP001328107"/>
    </source>
</evidence>
<dbReference type="Pfam" id="PF02931">
    <property type="entry name" value="Neur_chan_LBD"/>
    <property type="match status" value="1"/>
</dbReference>
<dbReference type="InterPro" id="IPR036734">
    <property type="entry name" value="Neur_chan_lig-bd_sf"/>
</dbReference>
<feature type="transmembrane region" description="Helical" evidence="5">
    <location>
        <begin position="176"/>
        <end position="195"/>
    </location>
</feature>
<evidence type="ECO:0000256" key="3">
    <source>
        <dbReference type="ARBA" id="ARBA00022989"/>
    </source>
</evidence>
<dbReference type="InterPro" id="IPR038050">
    <property type="entry name" value="Neuro_actylchol_rec"/>
</dbReference>
<proteinExistence type="inferred from homology"/>
<keyword evidence="2 5" id="KW-0812">Transmembrane</keyword>
<reference evidence="8" key="1">
    <citation type="submission" date="2022-10" db="EMBL/GenBank/DDBJ databases">
        <title>Genome assembly of Pristionchus species.</title>
        <authorList>
            <person name="Yoshida K."/>
            <person name="Sommer R.J."/>
        </authorList>
    </citation>
    <scope>NUCLEOTIDE SEQUENCE [LARGE SCALE GENOMIC DNA]</scope>
    <source>
        <strain evidence="8">RS5460</strain>
    </source>
</reference>
<name>A0AAN5CCB6_9BILA</name>
<dbReference type="Proteomes" id="UP001328107">
    <property type="component" value="Unassembled WGS sequence"/>
</dbReference>